<protein>
    <submittedName>
        <fullName evidence="2">Uncharacterized protein</fullName>
    </submittedName>
</protein>
<sequence length="87" mass="9529">MNKFTFTTRFEKEKILVENNRLHRDTHPLSNHFGGNPGPFGKTFVGVLLVFRMPGGGICNPWLVVGGHGARARCAAPNDVRIPITGS</sequence>
<proteinExistence type="predicted"/>
<accession>A0A915IH29</accession>
<dbReference type="Proteomes" id="UP000887565">
    <property type="component" value="Unplaced"/>
</dbReference>
<keyword evidence="1" id="KW-1185">Reference proteome</keyword>
<reference evidence="2" key="1">
    <citation type="submission" date="2022-11" db="UniProtKB">
        <authorList>
            <consortium name="WormBaseParasite"/>
        </authorList>
    </citation>
    <scope>IDENTIFICATION</scope>
</reference>
<evidence type="ECO:0000313" key="1">
    <source>
        <dbReference type="Proteomes" id="UP000887565"/>
    </source>
</evidence>
<name>A0A915IH29_ROMCU</name>
<dbReference type="WBParaSite" id="nRc.2.0.1.t13114-RA">
    <property type="protein sequence ID" value="nRc.2.0.1.t13114-RA"/>
    <property type="gene ID" value="nRc.2.0.1.g13114"/>
</dbReference>
<dbReference type="AlphaFoldDB" id="A0A915IH29"/>
<organism evidence="1 2">
    <name type="scientific">Romanomermis culicivorax</name>
    <name type="common">Nematode worm</name>
    <dbReference type="NCBI Taxonomy" id="13658"/>
    <lineage>
        <taxon>Eukaryota</taxon>
        <taxon>Metazoa</taxon>
        <taxon>Ecdysozoa</taxon>
        <taxon>Nematoda</taxon>
        <taxon>Enoplea</taxon>
        <taxon>Dorylaimia</taxon>
        <taxon>Mermithida</taxon>
        <taxon>Mermithoidea</taxon>
        <taxon>Mermithidae</taxon>
        <taxon>Romanomermis</taxon>
    </lineage>
</organism>
<evidence type="ECO:0000313" key="2">
    <source>
        <dbReference type="WBParaSite" id="nRc.2.0.1.t13114-RA"/>
    </source>
</evidence>